<accession>A0ABS9VQF0</accession>
<evidence type="ECO:0000313" key="2">
    <source>
        <dbReference type="EMBL" id="MCH8617200.1"/>
    </source>
</evidence>
<protein>
    <submittedName>
        <fullName evidence="2">ABC-type transport auxiliary lipoprotein family protein</fullName>
    </submittedName>
</protein>
<gene>
    <name evidence="2" type="ORF">LZ016_13970</name>
</gene>
<dbReference type="RefSeq" id="WP_241448064.1">
    <property type="nucleotide sequence ID" value="NZ_JAKZHW010000002.1"/>
</dbReference>
<name>A0ABS9VQF0_9SPHN</name>
<dbReference type="InterPro" id="IPR005586">
    <property type="entry name" value="ABC_trans_aux"/>
</dbReference>
<evidence type="ECO:0000259" key="1">
    <source>
        <dbReference type="Pfam" id="PF03886"/>
    </source>
</evidence>
<sequence>MNLPTRLLGSVALAVLVGGCSLSSVLGGGGKPPATLLTLTPELAAPGEFERVANAGQAVTINTPVTSKELHTLRVPVQVTPTDVQYVTNAQWIDTPDRLFRDLLSETVLRRTNRVVLDPRQAGLDPGLVVSGELQRFGYDPATGQAVVRFDAALSTVGGTRVETRRFEAQAPSDGSAASIGPALNRAANEVAIKVADWIGSRPAS</sequence>
<reference evidence="2 3" key="1">
    <citation type="submission" date="2022-03" db="EMBL/GenBank/DDBJ databases">
        <authorList>
            <person name="Jo J.-H."/>
            <person name="Im W.-T."/>
        </authorList>
    </citation>
    <scope>NUCLEOTIDE SEQUENCE [LARGE SCALE GENOMIC DNA]</scope>
    <source>
        <strain evidence="2 3">SM33</strain>
    </source>
</reference>
<organism evidence="2 3">
    <name type="scientific">Sphingomonas telluris</name>
    <dbReference type="NCBI Taxonomy" id="2907998"/>
    <lineage>
        <taxon>Bacteria</taxon>
        <taxon>Pseudomonadati</taxon>
        <taxon>Pseudomonadota</taxon>
        <taxon>Alphaproteobacteria</taxon>
        <taxon>Sphingomonadales</taxon>
        <taxon>Sphingomonadaceae</taxon>
        <taxon>Sphingomonas</taxon>
    </lineage>
</organism>
<keyword evidence="2" id="KW-0449">Lipoprotein</keyword>
<keyword evidence="3" id="KW-1185">Reference proteome</keyword>
<dbReference type="Proteomes" id="UP001203058">
    <property type="component" value="Unassembled WGS sequence"/>
</dbReference>
<proteinExistence type="predicted"/>
<dbReference type="EMBL" id="JAKZHW010000002">
    <property type="protein sequence ID" value="MCH8617200.1"/>
    <property type="molecule type" value="Genomic_DNA"/>
</dbReference>
<dbReference type="Pfam" id="PF03886">
    <property type="entry name" value="ABC_trans_aux"/>
    <property type="match status" value="1"/>
</dbReference>
<dbReference type="PROSITE" id="PS51257">
    <property type="entry name" value="PROKAR_LIPOPROTEIN"/>
    <property type="match status" value="1"/>
</dbReference>
<dbReference type="Gene3D" id="3.40.50.10610">
    <property type="entry name" value="ABC-type transport auxiliary lipoprotein component"/>
    <property type="match status" value="1"/>
</dbReference>
<feature type="domain" description="ABC-type transport auxiliary lipoprotein component" evidence="1">
    <location>
        <begin position="46"/>
        <end position="196"/>
    </location>
</feature>
<comment type="caution">
    <text evidence="2">The sequence shown here is derived from an EMBL/GenBank/DDBJ whole genome shotgun (WGS) entry which is preliminary data.</text>
</comment>
<evidence type="ECO:0000313" key="3">
    <source>
        <dbReference type="Proteomes" id="UP001203058"/>
    </source>
</evidence>
<dbReference type="SUPFAM" id="SSF159594">
    <property type="entry name" value="XCC0632-like"/>
    <property type="match status" value="1"/>
</dbReference>